<dbReference type="PANTHER" id="PTHR23121">
    <property type="entry name" value="SODIUM-DEPENDENT GLUCOSE TRANSPORTER 1"/>
    <property type="match status" value="1"/>
</dbReference>
<evidence type="ECO:0000256" key="3">
    <source>
        <dbReference type="ARBA" id="ARBA00023136"/>
    </source>
</evidence>
<dbReference type="PANTHER" id="PTHR23121:SF9">
    <property type="entry name" value="SODIUM-DEPENDENT GLUCOSE TRANSPORTER 1"/>
    <property type="match status" value="1"/>
</dbReference>
<keyword evidence="1" id="KW-0812">Transmembrane</keyword>
<evidence type="ECO:0000256" key="2">
    <source>
        <dbReference type="ARBA" id="ARBA00022989"/>
    </source>
</evidence>
<dbReference type="EMBL" id="CAJOBB010019639">
    <property type="protein sequence ID" value="CAF4360216.1"/>
    <property type="molecule type" value="Genomic_DNA"/>
</dbReference>
<evidence type="ECO:0000256" key="1">
    <source>
        <dbReference type="ARBA" id="ARBA00022692"/>
    </source>
</evidence>
<evidence type="ECO:0000313" key="4">
    <source>
        <dbReference type="EMBL" id="CAF4360216.1"/>
    </source>
</evidence>
<keyword evidence="3" id="KW-0472">Membrane</keyword>
<reference evidence="4" key="1">
    <citation type="submission" date="2021-02" db="EMBL/GenBank/DDBJ databases">
        <authorList>
            <person name="Nowell W R."/>
        </authorList>
    </citation>
    <scope>NUCLEOTIDE SEQUENCE</scope>
</reference>
<organism evidence="4 5">
    <name type="scientific">Adineta steineri</name>
    <dbReference type="NCBI Taxonomy" id="433720"/>
    <lineage>
        <taxon>Eukaryota</taxon>
        <taxon>Metazoa</taxon>
        <taxon>Spiralia</taxon>
        <taxon>Gnathifera</taxon>
        <taxon>Rotifera</taxon>
        <taxon>Eurotatoria</taxon>
        <taxon>Bdelloidea</taxon>
        <taxon>Adinetida</taxon>
        <taxon>Adinetidae</taxon>
        <taxon>Adineta</taxon>
    </lineage>
</organism>
<protein>
    <submittedName>
        <fullName evidence="4">Uncharacterized protein</fullName>
    </submittedName>
</protein>
<feature type="non-terminal residue" evidence="4">
    <location>
        <position position="100"/>
    </location>
</feature>
<evidence type="ECO:0000313" key="5">
    <source>
        <dbReference type="Proteomes" id="UP000663868"/>
    </source>
</evidence>
<dbReference type="Proteomes" id="UP000663868">
    <property type="component" value="Unassembled WGS sequence"/>
</dbReference>
<proteinExistence type="predicted"/>
<comment type="caution">
    <text evidence="4">The sequence shown here is derived from an EMBL/GenBank/DDBJ whole genome shotgun (WGS) entry which is preliminary data.</text>
</comment>
<dbReference type="AlphaFoldDB" id="A0A820LNF3"/>
<accession>A0A820LNF3</accession>
<gene>
    <name evidence="4" type="ORF">KXQ929_LOCUS48770</name>
</gene>
<sequence length="100" mass="10704">MSNEVNKTGLKVYSSRPYELVKTSFLILTWVVLGVHLEICGPTLTILAARTGVLLSGISTILVARNAGYVTGNIAGALVQKIVKKYPELLLSISFLIAAT</sequence>
<keyword evidence="2" id="KW-1133">Transmembrane helix</keyword>
<name>A0A820LNF3_9BILA</name>